<dbReference type="InterPro" id="IPR001932">
    <property type="entry name" value="PPM-type_phosphatase-like_dom"/>
</dbReference>
<evidence type="ECO:0000259" key="7">
    <source>
        <dbReference type="PROSITE" id="PS51746"/>
    </source>
</evidence>
<evidence type="ECO:0000256" key="6">
    <source>
        <dbReference type="SAM" id="MobiDB-lite"/>
    </source>
</evidence>
<dbReference type="STRING" id="1890683.A0A427XYK8"/>
<dbReference type="Pfam" id="PF00481">
    <property type="entry name" value="PP2C"/>
    <property type="match status" value="2"/>
</dbReference>
<feature type="compositionally biased region" description="Polar residues" evidence="6">
    <location>
        <begin position="130"/>
        <end position="139"/>
    </location>
</feature>
<keyword evidence="9" id="KW-1185">Reference proteome</keyword>
<feature type="compositionally biased region" description="Gly residues" evidence="6">
    <location>
        <begin position="298"/>
        <end position="310"/>
    </location>
</feature>
<dbReference type="PROSITE" id="PS51746">
    <property type="entry name" value="PPM_2"/>
    <property type="match status" value="1"/>
</dbReference>
<dbReference type="GO" id="GO:0046872">
    <property type="term" value="F:metal ion binding"/>
    <property type="evidence" value="ECO:0007669"/>
    <property type="project" value="UniProtKB-KW"/>
</dbReference>
<dbReference type="SUPFAM" id="SSF81606">
    <property type="entry name" value="PP2C-like"/>
    <property type="match status" value="2"/>
</dbReference>
<evidence type="ECO:0000256" key="2">
    <source>
        <dbReference type="ARBA" id="ARBA00022723"/>
    </source>
</evidence>
<comment type="caution">
    <text evidence="8">The sequence shown here is derived from an EMBL/GenBank/DDBJ whole genome shotgun (WGS) entry which is preliminary data.</text>
</comment>
<protein>
    <submittedName>
        <fullName evidence="8">Protein phosphatase 2C 1</fullName>
    </submittedName>
</protein>
<evidence type="ECO:0000256" key="3">
    <source>
        <dbReference type="ARBA" id="ARBA00022801"/>
    </source>
</evidence>
<dbReference type="Gene3D" id="3.60.40.10">
    <property type="entry name" value="PPM-type phosphatase domain"/>
    <property type="match status" value="1"/>
</dbReference>
<evidence type="ECO:0000256" key="1">
    <source>
        <dbReference type="ARBA" id="ARBA00006702"/>
    </source>
</evidence>
<dbReference type="SMART" id="SM00332">
    <property type="entry name" value="PP2Cc"/>
    <property type="match status" value="1"/>
</dbReference>
<dbReference type="PROSITE" id="PS01032">
    <property type="entry name" value="PPM_1"/>
    <property type="match status" value="1"/>
</dbReference>
<evidence type="ECO:0000313" key="9">
    <source>
        <dbReference type="Proteomes" id="UP000279259"/>
    </source>
</evidence>
<reference evidence="8 9" key="1">
    <citation type="submission" date="2018-11" db="EMBL/GenBank/DDBJ databases">
        <title>Genome sequence of Saitozyma podzolica DSM 27192.</title>
        <authorList>
            <person name="Aliyu H."/>
            <person name="Gorte O."/>
            <person name="Ochsenreither K."/>
        </authorList>
    </citation>
    <scope>NUCLEOTIDE SEQUENCE [LARGE SCALE GENOMIC DNA]</scope>
    <source>
        <strain evidence="8 9">DSM 27192</strain>
    </source>
</reference>
<evidence type="ECO:0000256" key="4">
    <source>
        <dbReference type="ARBA" id="ARBA00022912"/>
    </source>
</evidence>
<name>A0A427XYK8_9TREE</name>
<dbReference type="GO" id="GO:0004722">
    <property type="term" value="F:protein serine/threonine phosphatase activity"/>
    <property type="evidence" value="ECO:0007669"/>
    <property type="project" value="InterPro"/>
</dbReference>
<evidence type="ECO:0000256" key="5">
    <source>
        <dbReference type="RuleBase" id="RU003465"/>
    </source>
</evidence>
<feature type="compositionally biased region" description="Low complexity" evidence="6">
    <location>
        <begin position="11"/>
        <end position="25"/>
    </location>
</feature>
<dbReference type="InterPro" id="IPR015655">
    <property type="entry name" value="PP2C"/>
</dbReference>
<feature type="region of interest" description="Disordered" evidence="6">
    <location>
        <begin position="1"/>
        <end position="146"/>
    </location>
</feature>
<sequence>MEPSRVQNNEQSQTQTRSPTSTLSQAHPDHPRLSDLGISQDSNSAAMGHPSVGYTSPTQTTTPTSLSDADSPPSANNDQPTPMLKRPGGLSEGPNARSKSVTVADGDDTYGVLNRHPASPPLRSIIKPSRSPNGNNGDPSLTLKGSFRVGVSEDRNKRCRRTMEDAHSFVYDYAGVRGQGYFAVFDGHAGKHAAEWCGQNFHEYLLDALLSTPDLPVPDLLNKTFHVVDSRLSHLSQAGKTQSGCTAVTAFLRVEHAVDTEPRGFVNPGLTVRGLMDGKGEEELEAQTSVDSKTRRGSMGGGSGSVGGAGNEQLRRKSSGRRIRDFVGRLTGSSGRDDGEIEEVTPEPKVDAIEPKSEHGLRRVLYTANVGDARAVLCRGGKAVRLTYDHKGSDSQEAKRITDAGGFVMNNRVNGVLAVTRSLGDASMKEFVVGSPYTTETALDDGDEFLIVACDGLWDVCEDQEAVDLIRGLSDAQDASKKLLDYAMTNYSTDNLSVMVVRFSQK</sequence>
<feature type="compositionally biased region" description="Polar residues" evidence="6">
    <location>
        <begin position="1"/>
        <end position="10"/>
    </location>
</feature>
<dbReference type="InterPro" id="IPR000222">
    <property type="entry name" value="PP2C_BS"/>
</dbReference>
<evidence type="ECO:0000313" key="8">
    <source>
        <dbReference type="EMBL" id="RSH83966.1"/>
    </source>
</evidence>
<dbReference type="OrthoDB" id="10264738at2759"/>
<organism evidence="8 9">
    <name type="scientific">Saitozyma podzolica</name>
    <dbReference type="NCBI Taxonomy" id="1890683"/>
    <lineage>
        <taxon>Eukaryota</taxon>
        <taxon>Fungi</taxon>
        <taxon>Dikarya</taxon>
        <taxon>Basidiomycota</taxon>
        <taxon>Agaricomycotina</taxon>
        <taxon>Tremellomycetes</taxon>
        <taxon>Tremellales</taxon>
        <taxon>Trimorphomycetaceae</taxon>
        <taxon>Saitozyma</taxon>
    </lineage>
</organism>
<keyword evidence="2" id="KW-0479">Metal-binding</keyword>
<dbReference type="CDD" id="cd00143">
    <property type="entry name" value="PP2Cc"/>
    <property type="match status" value="1"/>
</dbReference>
<keyword evidence="4 5" id="KW-0904">Protein phosphatase</keyword>
<accession>A0A427XYK8</accession>
<comment type="similarity">
    <text evidence="1 5">Belongs to the PP2C family.</text>
</comment>
<dbReference type="PANTHER" id="PTHR13832">
    <property type="entry name" value="PROTEIN PHOSPHATASE 2C"/>
    <property type="match status" value="1"/>
</dbReference>
<gene>
    <name evidence="8" type="primary">PTC1</name>
    <name evidence="8" type="ORF">EHS25_005210</name>
</gene>
<dbReference type="PANTHER" id="PTHR13832:SF837">
    <property type="entry name" value="PROTEIN PHOSPHATASE 2C-LIKE DOMAIN-CONTAINING PROTEIN 1"/>
    <property type="match status" value="1"/>
</dbReference>
<feature type="region of interest" description="Disordered" evidence="6">
    <location>
        <begin position="277"/>
        <end position="346"/>
    </location>
</feature>
<feature type="compositionally biased region" description="Low complexity" evidence="6">
    <location>
        <begin position="55"/>
        <end position="65"/>
    </location>
</feature>
<dbReference type="EMBL" id="RSCD01000022">
    <property type="protein sequence ID" value="RSH83966.1"/>
    <property type="molecule type" value="Genomic_DNA"/>
</dbReference>
<proteinExistence type="inferred from homology"/>
<keyword evidence="3 5" id="KW-0378">Hydrolase</keyword>
<dbReference type="Proteomes" id="UP000279259">
    <property type="component" value="Unassembled WGS sequence"/>
</dbReference>
<dbReference type="AlphaFoldDB" id="A0A427XYK8"/>
<dbReference type="InterPro" id="IPR036457">
    <property type="entry name" value="PPM-type-like_dom_sf"/>
</dbReference>
<feature type="domain" description="PPM-type phosphatase" evidence="7">
    <location>
        <begin position="148"/>
        <end position="503"/>
    </location>
</feature>